<dbReference type="Pfam" id="PF14242">
    <property type="entry name" value="DUF4342"/>
    <property type="match status" value="1"/>
</dbReference>
<dbReference type="InterPro" id="IPR025642">
    <property type="entry name" value="DUF4342"/>
</dbReference>
<sequence>MTELEKIDQLRERLGISYREARDALERAGGDVLEALIQYEETAKEGLQKELAGWSAKLMERIRGILQRGNVARIKVKKDGKTVAEIPATVGALGVLGILASSELAVLAGLSTVAALFNRYTLEIERPDGQVEEHTLAGDDQVDN</sequence>
<dbReference type="InterPro" id="IPR009060">
    <property type="entry name" value="UBA-like_sf"/>
</dbReference>
<keyword evidence="3" id="KW-1185">Reference proteome</keyword>
<gene>
    <name evidence="2" type="ORF">MOHU_04150</name>
</gene>
<dbReference type="RefSeq" id="WP_106004453.1">
    <property type="nucleotide sequence ID" value="NZ_CP136418.1"/>
</dbReference>
<name>A0A2T0AW22_9FIRM</name>
<dbReference type="AlphaFoldDB" id="A0A2T0AW22"/>
<dbReference type="CDD" id="cd14360">
    <property type="entry name" value="UBA_NAC_like_bac"/>
    <property type="match status" value="1"/>
</dbReference>
<accession>A0A2T0AW22</accession>
<proteinExistence type="predicted"/>
<dbReference type="Proteomes" id="UP000238415">
    <property type="component" value="Unassembled WGS sequence"/>
</dbReference>
<dbReference type="Gene3D" id="1.10.8.10">
    <property type="entry name" value="DNA helicase RuvA subunit, C-terminal domain"/>
    <property type="match status" value="1"/>
</dbReference>
<comment type="caution">
    <text evidence="2">The sequence shown here is derived from an EMBL/GenBank/DDBJ whole genome shotgun (WGS) entry which is preliminary data.</text>
</comment>
<dbReference type="OrthoDB" id="129626at2"/>
<reference evidence="2 3" key="1">
    <citation type="submission" date="2018-03" db="EMBL/GenBank/DDBJ databases">
        <title>Genome sequence of Moorella humiferrea DSM 23265.</title>
        <authorList>
            <person name="Poehlein A."/>
            <person name="Daniel R."/>
        </authorList>
    </citation>
    <scope>NUCLEOTIDE SEQUENCE [LARGE SCALE GENOMIC DNA]</scope>
    <source>
        <strain evidence="2 3">DSM 23265</strain>
    </source>
</reference>
<organism evidence="2 3">
    <name type="scientific">Neomoorella humiferrea</name>
    <dbReference type="NCBI Taxonomy" id="676965"/>
    <lineage>
        <taxon>Bacteria</taxon>
        <taxon>Bacillati</taxon>
        <taxon>Bacillota</taxon>
        <taxon>Clostridia</taxon>
        <taxon>Neomoorellales</taxon>
        <taxon>Neomoorellaceae</taxon>
        <taxon>Neomoorella</taxon>
    </lineage>
</organism>
<protein>
    <recommendedName>
        <fullName evidence="1">DUF4342 domain-containing protein</fullName>
    </recommendedName>
</protein>
<feature type="domain" description="DUF4342" evidence="1">
    <location>
        <begin position="52"/>
        <end position="126"/>
    </location>
</feature>
<dbReference type="SUPFAM" id="SSF46934">
    <property type="entry name" value="UBA-like"/>
    <property type="match status" value="1"/>
</dbReference>
<evidence type="ECO:0000313" key="3">
    <source>
        <dbReference type="Proteomes" id="UP000238415"/>
    </source>
</evidence>
<evidence type="ECO:0000313" key="2">
    <source>
        <dbReference type="EMBL" id="PRR74915.1"/>
    </source>
</evidence>
<dbReference type="EMBL" id="PVXM01000006">
    <property type="protein sequence ID" value="PRR74915.1"/>
    <property type="molecule type" value="Genomic_DNA"/>
</dbReference>
<evidence type="ECO:0000259" key="1">
    <source>
        <dbReference type="Pfam" id="PF14242"/>
    </source>
</evidence>